<gene>
    <name evidence="1" type="ORF">NQ176_g11294</name>
</gene>
<evidence type="ECO:0000313" key="1">
    <source>
        <dbReference type="EMBL" id="KAJ2956824.1"/>
    </source>
</evidence>
<reference evidence="1" key="1">
    <citation type="submission" date="2022-08" db="EMBL/GenBank/DDBJ databases">
        <title>Genome Sequence of Lecanicillium fungicola.</title>
        <authorList>
            <person name="Buettner E."/>
        </authorList>
    </citation>
    <scope>NUCLEOTIDE SEQUENCE</scope>
    <source>
        <strain evidence="1">Babe33</strain>
    </source>
</reference>
<dbReference type="Proteomes" id="UP001143910">
    <property type="component" value="Unassembled WGS sequence"/>
</dbReference>
<dbReference type="EMBL" id="JANJQO010003709">
    <property type="protein sequence ID" value="KAJ2956824.1"/>
    <property type="molecule type" value="Genomic_DNA"/>
</dbReference>
<keyword evidence="2" id="KW-1185">Reference proteome</keyword>
<organism evidence="1 2">
    <name type="scientific">Zarea fungicola</name>
    <dbReference type="NCBI Taxonomy" id="93591"/>
    <lineage>
        <taxon>Eukaryota</taxon>
        <taxon>Fungi</taxon>
        <taxon>Dikarya</taxon>
        <taxon>Ascomycota</taxon>
        <taxon>Pezizomycotina</taxon>
        <taxon>Sordariomycetes</taxon>
        <taxon>Hypocreomycetidae</taxon>
        <taxon>Hypocreales</taxon>
        <taxon>Cordycipitaceae</taxon>
        <taxon>Zarea</taxon>
    </lineage>
</organism>
<evidence type="ECO:0000313" key="2">
    <source>
        <dbReference type="Proteomes" id="UP001143910"/>
    </source>
</evidence>
<comment type="caution">
    <text evidence="1">The sequence shown here is derived from an EMBL/GenBank/DDBJ whole genome shotgun (WGS) entry which is preliminary data.</text>
</comment>
<protein>
    <submittedName>
        <fullName evidence="1">Uncharacterized protein</fullName>
    </submittedName>
</protein>
<accession>A0ACC1MBM9</accession>
<proteinExistence type="predicted"/>
<name>A0ACC1MBM9_9HYPO</name>
<sequence>MSSLRKAGREPPKPRFARPNPVRAMREREERRQAAAAASQQGQSSSSHKQTGAVATPARQQCPNKACPKPNVVDGTCQTCGRVADDSNIVAEVQFGETSSGAAMVQE</sequence>